<dbReference type="PANTHER" id="PTHR43873">
    <property type="entry name" value="COBYRINATE A,C-DIAMIDE SYNTHASE"/>
    <property type="match status" value="1"/>
</dbReference>
<dbReference type="SUPFAM" id="SSF52540">
    <property type="entry name" value="P-loop containing nucleoside triphosphate hydrolases"/>
    <property type="match status" value="1"/>
</dbReference>
<dbReference type="PANTHER" id="PTHR43873:SF1">
    <property type="entry name" value="COBYRINATE A,C-DIAMIDE SYNTHASE"/>
    <property type="match status" value="1"/>
</dbReference>
<gene>
    <name evidence="2" type="ORF">CYMTET_53686</name>
</gene>
<evidence type="ECO:0000259" key="1">
    <source>
        <dbReference type="Pfam" id="PF01656"/>
    </source>
</evidence>
<protein>
    <recommendedName>
        <fullName evidence="1">CobQ/CobB/MinD/ParA nucleotide binding domain-containing protein</fullName>
    </recommendedName>
</protein>
<feature type="domain" description="CobQ/CobB/MinD/ParA nucleotide binding" evidence="1">
    <location>
        <begin position="5"/>
        <end position="182"/>
    </location>
</feature>
<name>A0AAE0BGC6_9CHLO</name>
<keyword evidence="3" id="KW-1185">Reference proteome</keyword>
<dbReference type="AlphaFoldDB" id="A0AAE0BGC6"/>
<dbReference type="GO" id="GO:0042242">
    <property type="term" value="F:cobyrinic acid a,c-diamide synthase activity"/>
    <property type="evidence" value="ECO:0007669"/>
    <property type="project" value="InterPro"/>
</dbReference>
<dbReference type="CDD" id="cd05388">
    <property type="entry name" value="CobB_N"/>
    <property type="match status" value="1"/>
</dbReference>
<proteinExistence type="predicted"/>
<organism evidence="2 3">
    <name type="scientific">Cymbomonas tetramitiformis</name>
    <dbReference type="NCBI Taxonomy" id="36881"/>
    <lineage>
        <taxon>Eukaryota</taxon>
        <taxon>Viridiplantae</taxon>
        <taxon>Chlorophyta</taxon>
        <taxon>Pyramimonadophyceae</taxon>
        <taxon>Pyramimonadales</taxon>
        <taxon>Pyramimonadaceae</taxon>
        <taxon>Cymbomonas</taxon>
    </lineage>
</organism>
<evidence type="ECO:0000313" key="3">
    <source>
        <dbReference type="Proteomes" id="UP001190700"/>
    </source>
</evidence>
<accession>A0AAE0BGC6</accession>
<reference evidence="2 3" key="1">
    <citation type="journal article" date="2015" name="Genome Biol. Evol.">
        <title>Comparative Genomics of a Bacterivorous Green Alga Reveals Evolutionary Causalities and Consequences of Phago-Mixotrophic Mode of Nutrition.</title>
        <authorList>
            <person name="Burns J.A."/>
            <person name="Paasch A."/>
            <person name="Narechania A."/>
            <person name="Kim E."/>
        </authorList>
    </citation>
    <scope>NUCLEOTIDE SEQUENCE [LARGE SCALE GENOMIC DNA]</scope>
    <source>
        <strain evidence="2 3">PLY_AMNH</strain>
    </source>
</reference>
<comment type="caution">
    <text evidence="2">The sequence shown here is derived from an EMBL/GenBank/DDBJ whole genome shotgun (WGS) entry which is preliminary data.</text>
</comment>
<dbReference type="Proteomes" id="UP001190700">
    <property type="component" value="Unassembled WGS sequence"/>
</dbReference>
<evidence type="ECO:0000313" key="2">
    <source>
        <dbReference type="EMBL" id="KAK3236156.1"/>
    </source>
</evidence>
<dbReference type="InterPro" id="IPR004484">
    <property type="entry name" value="CbiA/CobB_synth"/>
</dbReference>
<sequence length="224" mass="23588">MKTFLLAGTQSGVGKSSIAFGLMAALRLRQLQVQAFKVGPDFRDPLLYEVVTGRPCFNLDSWLLDQAANEATLHRQARQSDVGVIDGVMGLFDGLDGTNDSGSTAQMAKWLGVPVVLVIDCWAMGRSVAALVRGFQTFDEDVKISGLILNKVGSKAHAQWLLSALQSAGCAIPILGSLPKESGIGVPEQLLGELLEPRVTATPACDMCMTLCTTPVLVDAGGGG</sequence>
<dbReference type="InterPro" id="IPR002586">
    <property type="entry name" value="CobQ/CobB/MinD/ParA_Nub-bd_dom"/>
</dbReference>
<dbReference type="Gene3D" id="3.40.50.300">
    <property type="entry name" value="P-loop containing nucleotide triphosphate hydrolases"/>
    <property type="match status" value="1"/>
</dbReference>
<dbReference type="InterPro" id="IPR027417">
    <property type="entry name" value="P-loop_NTPase"/>
</dbReference>
<dbReference type="Pfam" id="PF01656">
    <property type="entry name" value="CbiA"/>
    <property type="match status" value="1"/>
</dbReference>
<dbReference type="EMBL" id="LGRX02035152">
    <property type="protein sequence ID" value="KAK3236156.1"/>
    <property type="molecule type" value="Genomic_DNA"/>
</dbReference>